<sequence>MFVWLAFRDQMDSDSRISTRFQTQFWVAHQALCQANIMSDILWAAK</sequence>
<accession>A0A2P2IH41</accession>
<evidence type="ECO:0000313" key="1">
    <source>
        <dbReference type="EMBL" id="MBW80539.1"/>
    </source>
</evidence>
<dbReference type="EMBL" id="GGEC01000057">
    <property type="protein sequence ID" value="MBW80540.1"/>
    <property type="molecule type" value="Transcribed_RNA"/>
</dbReference>
<protein>
    <submittedName>
        <fullName evidence="1">Uncharacterized protein</fullName>
    </submittedName>
</protein>
<reference evidence="1" key="1">
    <citation type="submission" date="2018-02" db="EMBL/GenBank/DDBJ databases">
        <title>Rhizophora mucronata_Transcriptome.</title>
        <authorList>
            <person name="Meera S.P."/>
            <person name="Sreeshan A."/>
            <person name="Augustine A."/>
        </authorList>
    </citation>
    <scope>NUCLEOTIDE SEQUENCE</scope>
    <source>
        <tissue evidence="1">Leaf</tissue>
    </source>
</reference>
<organism evidence="1">
    <name type="scientific">Rhizophora mucronata</name>
    <name type="common">Asiatic mangrove</name>
    <dbReference type="NCBI Taxonomy" id="61149"/>
    <lineage>
        <taxon>Eukaryota</taxon>
        <taxon>Viridiplantae</taxon>
        <taxon>Streptophyta</taxon>
        <taxon>Embryophyta</taxon>
        <taxon>Tracheophyta</taxon>
        <taxon>Spermatophyta</taxon>
        <taxon>Magnoliopsida</taxon>
        <taxon>eudicotyledons</taxon>
        <taxon>Gunneridae</taxon>
        <taxon>Pentapetalae</taxon>
        <taxon>rosids</taxon>
        <taxon>fabids</taxon>
        <taxon>Malpighiales</taxon>
        <taxon>Rhizophoraceae</taxon>
        <taxon>Rhizophora</taxon>
    </lineage>
</organism>
<name>A0A2P2IH41_RHIMU</name>
<proteinExistence type="predicted"/>
<dbReference type="EMBL" id="GGEC01000056">
    <property type="protein sequence ID" value="MBW80539.1"/>
    <property type="molecule type" value="Transcribed_RNA"/>
</dbReference>
<dbReference type="AlphaFoldDB" id="A0A2P2IH41"/>